<dbReference type="EMBL" id="CP002667">
    <property type="protein sequence ID" value="AEC17090.1"/>
    <property type="molecule type" value="Genomic_DNA"/>
</dbReference>
<dbReference type="Proteomes" id="UP000006908">
    <property type="component" value="Chromosome"/>
</dbReference>
<dbReference type="KEGG" id="gan:UMN179_01062"/>
<reference evidence="1 2" key="1">
    <citation type="journal article" date="2011" name="J. Bacteriol.">
        <title>Complete genome sequence of Gallibacterium anatis strain UMN179, isolated from a laying hen with peritonitis.</title>
        <authorList>
            <person name="Johnson T.J."/>
            <person name="Fernandez-Alarcon C."/>
            <person name="Bojesen A.M."/>
            <person name="Nolan L.K."/>
            <person name="Trampel D.W."/>
            <person name="Seemann T."/>
        </authorList>
    </citation>
    <scope>NUCLEOTIDE SEQUENCE [LARGE SCALE GENOMIC DNA]</scope>
    <source>
        <strain evidence="1 2">UMN179</strain>
    </source>
</reference>
<dbReference type="AlphaFoldDB" id="F4H8T4"/>
<evidence type="ECO:0000313" key="1">
    <source>
        <dbReference type="EMBL" id="AEC17090.1"/>
    </source>
</evidence>
<accession>F4H8T4</accession>
<dbReference type="HOGENOM" id="CLU_3328255_0_0_6"/>
<name>F4H8T4_GALAU</name>
<sequence>MAKGTKTARLVECKVWRRAALTAGVMPDATPPLIPRIC</sequence>
<proteinExistence type="predicted"/>
<evidence type="ECO:0000313" key="2">
    <source>
        <dbReference type="Proteomes" id="UP000006908"/>
    </source>
</evidence>
<protein>
    <submittedName>
        <fullName evidence="1">Uncharacterized protein</fullName>
    </submittedName>
</protein>
<gene>
    <name evidence="1" type="ordered locus">UMN179_01062</name>
</gene>
<organism evidence="1 2">
    <name type="scientific">Gallibacterium anatis (strain UMN179)</name>
    <name type="common">Pasteurella anatis</name>
    <dbReference type="NCBI Taxonomy" id="1005058"/>
    <lineage>
        <taxon>Bacteria</taxon>
        <taxon>Pseudomonadati</taxon>
        <taxon>Pseudomonadota</taxon>
        <taxon>Gammaproteobacteria</taxon>
        <taxon>Pasteurellales</taxon>
        <taxon>Pasteurellaceae</taxon>
        <taxon>Gallibacterium</taxon>
    </lineage>
</organism>